<dbReference type="InterPro" id="IPR007698">
    <property type="entry name" value="AlaDH/PNT_NAD(H)-bd"/>
</dbReference>
<accession>W6TFJ5</accession>
<evidence type="ECO:0000256" key="5">
    <source>
        <dbReference type="ARBA" id="ARBA00022857"/>
    </source>
</evidence>
<evidence type="ECO:0000256" key="4">
    <source>
        <dbReference type="ARBA" id="ARBA00022741"/>
    </source>
</evidence>
<reference evidence="11 12" key="1">
    <citation type="journal article" date="2014" name="FEMS Microbiol. Lett.">
        <title>Draft genome sequences of three Holospora species (Holospora obtusa, Holospora undulata, and Holospora elegans), endonuclear symbiotic bacteria of the ciliate Paramecium caudatum.</title>
        <authorList>
            <person name="Dohra H."/>
            <person name="Tanaka K."/>
            <person name="Suzuki T."/>
            <person name="Fujishima M."/>
            <person name="Suzuki H."/>
        </authorList>
    </citation>
    <scope>NUCLEOTIDE SEQUENCE [LARGE SCALE GENOMIC DNA]</scope>
    <source>
        <strain evidence="11 12">F1</strain>
    </source>
</reference>
<evidence type="ECO:0000259" key="10">
    <source>
        <dbReference type="SMART" id="SM01003"/>
    </source>
</evidence>
<feature type="domain" description="Alanine dehydrogenase/pyridine nucleotide transhydrogenase NAD(H)-binding" evidence="9">
    <location>
        <begin position="142"/>
        <end position="308"/>
    </location>
</feature>
<dbReference type="OrthoDB" id="9804592at2"/>
<dbReference type="SUPFAM" id="SSF51735">
    <property type="entry name" value="NAD(P)-binding Rossmann-fold domains"/>
    <property type="match status" value="1"/>
</dbReference>
<dbReference type="Proteomes" id="UP000019112">
    <property type="component" value="Unassembled WGS sequence"/>
</dbReference>
<protein>
    <recommendedName>
        <fullName evidence="3">proton-translocating NAD(P)(+) transhydrogenase</fullName>
        <ecNumber evidence="3">7.1.1.1</ecNumber>
    </recommendedName>
</protein>
<comment type="caution">
    <text evidence="11">The sequence shown here is derived from an EMBL/GenBank/DDBJ whole genome shotgun (WGS) entry which is preliminary data.</text>
</comment>
<comment type="similarity">
    <text evidence="2">Belongs to the AlaDH/PNT family.</text>
</comment>
<dbReference type="eggNOG" id="COG3288">
    <property type="taxonomic scope" value="Bacteria"/>
</dbReference>
<dbReference type="EC" id="7.1.1.1" evidence="3"/>
<dbReference type="RefSeq" id="WP_021826810.1">
    <property type="nucleotide sequence ID" value="NZ_AWTR02000085.1"/>
</dbReference>
<keyword evidence="4" id="KW-0547">Nucleotide-binding</keyword>
<dbReference type="InterPro" id="IPR036291">
    <property type="entry name" value="NAD(P)-bd_dom_sf"/>
</dbReference>
<keyword evidence="7" id="KW-0520">NAD</keyword>
<dbReference type="GO" id="GO:0005886">
    <property type="term" value="C:plasma membrane"/>
    <property type="evidence" value="ECO:0007669"/>
    <property type="project" value="TreeGrafter"/>
</dbReference>
<dbReference type="SUPFAM" id="SSF52283">
    <property type="entry name" value="Formate/glycerate dehydrogenase catalytic domain-like"/>
    <property type="match status" value="1"/>
</dbReference>
<dbReference type="GO" id="GO:0050661">
    <property type="term" value="F:NADP binding"/>
    <property type="evidence" value="ECO:0007669"/>
    <property type="project" value="TreeGrafter"/>
</dbReference>
<dbReference type="Pfam" id="PF01262">
    <property type="entry name" value="AlaDh_PNT_C"/>
    <property type="match status" value="1"/>
</dbReference>
<feature type="domain" description="Alanine dehydrogenase/pyridine nucleotide transhydrogenase N-terminal" evidence="10">
    <location>
        <begin position="4"/>
        <end position="133"/>
    </location>
</feature>
<evidence type="ECO:0000256" key="7">
    <source>
        <dbReference type="ARBA" id="ARBA00023027"/>
    </source>
</evidence>
<dbReference type="Gene3D" id="3.40.50.720">
    <property type="entry name" value="NAD(P)-binding Rossmann-like Domain"/>
    <property type="match status" value="2"/>
</dbReference>
<dbReference type="GO" id="GO:0008750">
    <property type="term" value="F:proton-translocating NAD(P)+ transhydrogenase activity"/>
    <property type="evidence" value="ECO:0007669"/>
    <property type="project" value="UniProtKB-EC"/>
</dbReference>
<evidence type="ECO:0000313" key="11">
    <source>
        <dbReference type="EMBL" id="ETZ06780.1"/>
    </source>
</evidence>
<dbReference type="AlphaFoldDB" id="W6TFJ5"/>
<evidence type="ECO:0000256" key="8">
    <source>
        <dbReference type="ARBA" id="ARBA00048202"/>
    </source>
</evidence>
<gene>
    <name evidence="11" type="ORF">P618_201071</name>
</gene>
<evidence type="ECO:0000256" key="6">
    <source>
        <dbReference type="ARBA" id="ARBA00022967"/>
    </source>
</evidence>
<keyword evidence="12" id="KW-1185">Reference proteome</keyword>
<evidence type="ECO:0000256" key="1">
    <source>
        <dbReference type="ARBA" id="ARBA00003943"/>
    </source>
</evidence>
<dbReference type="SMART" id="SM01003">
    <property type="entry name" value="AlaDh_PNT_N"/>
    <property type="match status" value="1"/>
</dbReference>
<comment type="function">
    <text evidence="1">The transhydrogenation between NADH and NADP is coupled to respiration and ATP hydrolysis and functions as a proton pump across the membrane.</text>
</comment>
<dbReference type="SMART" id="SM01002">
    <property type="entry name" value="AlaDh_PNT_C"/>
    <property type="match status" value="1"/>
</dbReference>
<organism evidence="11 12">
    <name type="scientific">Holospora obtusa F1</name>
    <dbReference type="NCBI Taxonomy" id="1399147"/>
    <lineage>
        <taxon>Bacteria</taxon>
        <taxon>Pseudomonadati</taxon>
        <taxon>Pseudomonadota</taxon>
        <taxon>Alphaproteobacteria</taxon>
        <taxon>Holosporales</taxon>
        <taxon>Holosporaceae</taxon>
        <taxon>Holospora</taxon>
    </lineage>
</organism>
<dbReference type="GO" id="GO:0006740">
    <property type="term" value="P:NADPH regeneration"/>
    <property type="evidence" value="ECO:0007669"/>
    <property type="project" value="TreeGrafter"/>
</dbReference>
<dbReference type="EMBL" id="AWTR02000085">
    <property type="protein sequence ID" value="ETZ06780.1"/>
    <property type="molecule type" value="Genomic_DNA"/>
</dbReference>
<dbReference type="PROSITE" id="PS00837">
    <property type="entry name" value="ALADH_PNT_2"/>
    <property type="match status" value="1"/>
</dbReference>
<evidence type="ECO:0000313" key="12">
    <source>
        <dbReference type="Proteomes" id="UP000019112"/>
    </source>
</evidence>
<evidence type="ECO:0000259" key="9">
    <source>
        <dbReference type="SMART" id="SM01002"/>
    </source>
</evidence>
<comment type="catalytic activity">
    <reaction evidence="8">
        <text>NAD(+) + NADPH + H(+)(in) = NADH + NADP(+) + H(+)(out)</text>
        <dbReference type="Rhea" id="RHEA:47992"/>
        <dbReference type="ChEBI" id="CHEBI:15378"/>
        <dbReference type="ChEBI" id="CHEBI:57540"/>
        <dbReference type="ChEBI" id="CHEBI:57783"/>
        <dbReference type="ChEBI" id="CHEBI:57945"/>
        <dbReference type="ChEBI" id="CHEBI:58349"/>
        <dbReference type="EC" id="7.1.1.1"/>
    </reaction>
</comment>
<name>W6TFJ5_HOLOB</name>
<dbReference type="GO" id="GO:0016491">
    <property type="term" value="F:oxidoreductase activity"/>
    <property type="evidence" value="ECO:0007669"/>
    <property type="project" value="InterPro"/>
</dbReference>
<dbReference type="InterPro" id="IPR007886">
    <property type="entry name" value="AlaDH/PNT_N"/>
</dbReference>
<sequence length="362" mass="39038">MKIIVPANCVSEDKRIALAPEHVSSLIKLGFEVWFEQCDAPFPVSDYEAQGGRWTCDKRQLCSDATLILSIGAVSPDVLNLISSPVYVVGLLGGKRNAGLYGSRFLQAYALELLPRISKAQFMDVLSSQATLMGYWAITQVATYLPKVLPMMTTAAGTLSPAQILVLGAGVAGLQAIGMGRRLGAKVSACDVRLDTKEHVESLGAKFLHLPGIQDAEHTGGYARALTPQEQKIQQEFLKTLLPSYDAIICSALVPGTSAPLLLTHDMIASCRPGTVIIDLATHLGNSGNCEFTEPGKIISFQNVTTVGAFYPLSALPVSASLLYGKNLLAFINLIWNAKAQRWMLPEEDPLLEAMCISRFSQ</sequence>
<keyword evidence="6" id="KW-1278">Translocase</keyword>
<evidence type="ECO:0000256" key="2">
    <source>
        <dbReference type="ARBA" id="ARBA00005689"/>
    </source>
</evidence>
<dbReference type="InterPro" id="IPR008143">
    <property type="entry name" value="Ala_DH/PNT_CS2"/>
</dbReference>
<evidence type="ECO:0000256" key="3">
    <source>
        <dbReference type="ARBA" id="ARBA00012943"/>
    </source>
</evidence>
<proteinExistence type="inferred from homology"/>
<keyword evidence="5" id="KW-0521">NADP</keyword>
<dbReference type="STRING" id="1399147.P618_201071"/>
<dbReference type="Pfam" id="PF05222">
    <property type="entry name" value="AlaDh_PNT_N"/>
    <property type="match status" value="1"/>
</dbReference>
<dbReference type="PANTHER" id="PTHR10160">
    <property type="entry name" value="NAD(P) TRANSHYDROGENASE"/>
    <property type="match status" value="1"/>
</dbReference>
<dbReference type="PANTHER" id="PTHR10160:SF19">
    <property type="entry name" value="PROTON-TRANSLOCATING NAD(P)(+) TRANSHYDROGENASE"/>
    <property type="match status" value="1"/>
</dbReference>